<feature type="chain" id="PRO_5045315340" evidence="1">
    <location>
        <begin position="27"/>
        <end position="81"/>
    </location>
</feature>
<protein>
    <submittedName>
        <fullName evidence="2">Membrane protein</fullName>
    </submittedName>
</protein>
<evidence type="ECO:0000313" key="3">
    <source>
        <dbReference type="Proteomes" id="UP000604737"/>
    </source>
</evidence>
<dbReference type="InterPro" id="IPR018740">
    <property type="entry name" value="DUF2282_membr"/>
</dbReference>
<accession>A0ABQ3H2F9</accession>
<dbReference type="RefSeq" id="WP_189461697.1">
    <property type="nucleotide sequence ID" value="NZ_BMYO01000008.1"/>
</dbReference>
<reference evidence="3" key="1">
    <citation type="journal article" date="2019" name="Int. J. Syst. Evol. Microbiol.">
        <title>The Global Catalogue of Microorganisms (GCM) 10K type strain sequencing project: providing services to taxonomists for standard genome sequencing and annotation.</title>
        <authorList>
            <consortium name="The Broad Institute Genomics Platform"/>
            <consortium name="The Broad Institute Genome Sequencing Center for Infectious Disease"/>
            <person name="Wu L."/>
            <person name="Ma J."/>
        </authorList>
    </citation>
    <scope>NUCLEOTIDE SEQUENCE [LARGE SCALE GENOMIC DNA]</scope>
    <source>
        <strain evidence="3">KCTC 23701</strain>
    </source>
</reference>
<sequence>MEKKQLLVASALAAVLGATLSAPTVAADKEKCYGVAKAGQNDCKGNGHSCAGQASKDMDPGDWKFVPSGSCTKMGGTTKAM</sequence>
<evidence type="ECO:0000313" key="2">
    <source>
        <dbReference type="EMBL" id="GHD66897.1"/>
    </source>
</evidence>
<evidence type="ECO:0000256" key="1">
    <source>
        <dbReference type="SAM" id="SignalP"/>
    </source>
</evidence>
<dbReference type="Proteomes" id="UP000604737">
    <property type="component" value="Unassembled WGS sequence"/>
</dbReference>
<proteinExistence type="predicted"/>
<organism evidence="2 3">
    <name type="scientific">Jeongeupia chitinilytica</name>
    <dbReference type="NCBI Taxonomy" id="1041641"/>
    <lineage>
        <taxon>Bacteria</taxon>
        <taxon>Pseudomonadati</taxon>
        <taxon>Pseudomonadota</taxon>
        <taxon>Betaproteobacteria</taxon>
        <taxon>Neisseriales</taxon>
        <taxon>Chitinibacteraceae</taxon>
        <taxon>Jeongeupia</taxon>
    </lineage>
</organism>
<keyword evidence="1" id="KW-0732">Signal</keyword>
<name>A0ABQ3H2F9_9NEIS</name>
<gene>
    <name evidence="2" type="ORF">GCM10007350_29800</name>
</gene>
<comment type="caution">
    <text evidence="2">The sequence shown here is derived from an EMBL/GenBank/DDBJ whole genome shotgun (WGS) entry which is preliminary data.</text>
</comment>
<feature type="signal peptide" evidence="1">
    <location>
        <begin position="1"/>
        <end position="26"/>
    </location>
</feature>
<dbReference type="EMBL" id="BMYO01000008">
    <property type="protein sequence ID" value="GHD66897.1"/>
    <property type="molecule type" value="Genomic_DNA"/>
</dbReference>
<dbReference type="Pfam" id="PF10048">
    <property type="entry name" value="DUF2282"/>
    <property type="match status" value="1"/>
</dbReference>
<keyword evidence="3" id="KW-1185">Reference proteome</keyword>